<evidence type="ECO:0000313" key="2">
    <source>
        <dbReference type="EMBL" id="QJW93564.1"/>
    </source>
</evidence>
<accession>A0A6M5YJ30</accession>
<organism evidence="2 3">
    <name type="scientific">Frigoriglobus tundricola</name>
    <dbReference type="NCBI Taxonomy" id="2774151"/>
    <lineage>
        <taxon>Bacteria</taxon>
        <taxon>Pseudomonadati</taxon>
        <taxon>Planctomycetota</taxon>
        <taxon>Planctomycetia</taxon>
        <taxon>Gemmatales</taxon>
        <taxon>Gemmataceae</taxon>
        <taxon>Frigoriglobus</taxon>
    </lineage>
</organism>
<sequence length="468" mass="49975">MLSRLGTSGSAVLLISALACVPAGDEKRPAGAGEKPDPFAASSTPLPAGYKGPKYAVSHDYPTEAPPAPNDPPWRKALNGAPIGPDTAVAYMSALKEYVTKDIKTLVLDYANWDAGKARWYNMPWLYSIQDPVHGTYPAGEFPSSMFPLSGLKTPGDATMNTYVVVYYNDTAGYTLGQIWGKDAAAPDLTKAQYREGAIVVKVCLSSATRATWGPMDGAALWDVYGVPPNAPSGAKPAFFQGSVFQVDLIVKDSKTAPQTGWVFGTLVYDKSVPGDAWDKLIPLGAMWGNDPDVNSAANPNAILKQSVVNPVAPLYAVETLGYGGRLSGPNDGAVVQNAIVDGAAAPRVAASSCLSCHSTAEWQMQSFLLPSPSAPQKNRSPSPDVTSDGFLYVYKPGTVEFNRWFQNRLGNVPKDPGSVALDFHMNLAFKALPLWAKATQPSTRAERSERSDPALLLKTGLPPRMHR</sequence>
<reference evidence="3" key="1">
    <citation type="submission" date="2020-05" db="EMBL/GenBank/DDBJ databases">
        <title>Frigoriglobus tundricola gen. nov., sp. nov., a psychrotolerant cellulolytic planctomycete of the family Gemmataceae with two divergent copies of 16S rRNA gene.</title>
        <authorList>
            <person name="Kulichevskaya I.S."/>
            <person name="Ivanova A.A."/>
            <person name="Naumoff D.G."/>
            <person name="Beletsky A.V."/>
            <person name="Rijpstra W.I.C."/>
            <person name="Sinninghe Damste J.S."/>
            <person name="Mardanov A.V."/>
            <person name="Ravin N.V."/>
            <person name="Dedysh S.N."/>
        </authorList>
    </citation>
    <scope>NUCLEOTIDE SEQUENCE [LARGE SCALE GENOMIC DNA]</scope>
    <source>
        <strain evidence="3">PL17</strain>
    </source>
</reference>
<feature type="region of interest" description="Disordered" evidence="1">
    <location>
        <begin position="25"/>
        <end position="47"/>
    </location>
</feature>
<keyword evidence="3" id="KW-1185">Reference proteome</keyword>
<dbReference type="RefSeq" id="WP_171469735.1">
    <property type="nucleotide sequence ID" value="NZ_CP053452.2"/>
</dbReference>
<evidence type="ECO:0000256" key="1">
    <source>
        <dbReference type="SAM" id="MobiDB-lite"/>
    </source>
</evidence>
<proteinExistence type="predicted"/>
<gene>
    <name evidence="2" type="ORF">FTUN_1071</name>
</gene>
<feature type="region of interest" description="Disordered" evidence="1">
    <location>
        <begin position="441"/>
        <end position="468"/>
    </location>
</feature>
<feature type="compositionally biased region" description="Basic and acidic residues" evidence="1">
    <location>
        <begin position="25"/>
        <end position="37"/>
    </location>
</feature>
<dbReference type="Proteomes" id="UP000503447">
    <property type="component" value="Chromosome"/>
</dbReference>
<protein>
    <recommendedName>
        <fullName evidence="4">Cytochrome c domain-containing protein</fullName>
    </recommendedName>
</protein>
<dbReference type="AlphaFoldDB" id="A0A6M5YJ30"/>
<evidence type="ECO:0008006" key="4">
    <source>
        <dbReference type="Google" id="ProtNLM"/>
    </source>
</evidence>
<name>A0A6M5YJ30_9BACT</name>
<dbReference type="KEGG" id="ftj:FTUN_1071"/>
<dbReference type="EMBL" id="CP053452">
    <property type="protein sequence ID" value="QJW93564.1"/>
    <property type="molecule type" value="Genomic_DNA"/>
</dbReference>
<dbReference type="PROSITE" id="PS51257">
    <property type="entry name" value="PROKAR_LIPOPROTEIN"/>
    <property type="match status" value="1"/>
</dbReference>
<evidence type="ECO:0000313" key="3">
    <source>
        <dbReference type="Proteomes" id="UP000503447"/>
    </source>
</evidence>